<keyword evidence="1" id="KW-0472">Membrane</keyword>
<reference evidence="3 4" key="1">
    <citation type="submission" date="2020-12" db="EMBL/GenBank/DDBJ databases">
        <title>Sphingomonas sp.</title>
        <authorList>
            <person name="Kim M.K."/>
        </authorList>
    </citation>
    <scope>NUCLEOTIDE SEQUENCE [LARGE SCALE GENOMIC DNA]</scope>
    <source>
        <strain evidence="3 4">BT552</strain>
    </source>
</reference>
<dbReference type="EMBL" id="JAFEMC010000001">
    <property type="protein sequence ID" value="MBM6574819.1"/>
    <property type="molecule type" value="Genomic_DNA"/>
</dbReference>
<name>A0ABS2D1N6_9SPHN</name>
<protein>
    <submittedName>
        <fullName evidence="3">Pilus assembly protein</fullName>
    </submittedName>
</protein>
<sequence length="466" mass="50244">MLTHAILRRLAELRRDRRGNMLMIFAFSMIPLTFATGMGIDYAGAMRLQTRLNAVTDAASLAGVTAPMMKNTMDVACKAARSTFESQSTAIPGLAIDTTRASGLTITVTDTLPIGIPVTIVCPASGTPIVPFSRPLSRTVVVTYNATSANGFSGILGKATLDIGGSATAKTTIAPYIDIHLALDTSQSMGLAATDAEALKLWNATKFYNNRGCQFGCHAKDPNERYSMEQIAHMVDAKMRIDVLREATMDMIDTAVAGQGNDQTYQFGLYRIGKNSGRWNIGVDEYVKLTTDLASVRSKVSSLTLSDNDGAIGFGDTDLPTTANFVLPYIKATSTSVDDGTTQAKARKFFFMVTDGVTDIEGNCTYGHCTAPINPASCDAYKQKGVTVGIVYTTFLPTKADPTKPNSTALRDEYIKLVQPIAKDIKPNLEKCASPGWFFEASDEPTIHAAMQNLFRQATQTPTIIR</sequence>
<keyword evidence="4" id="KW-1185">Reference proteome</keyword>
<evidence type="ECO:0000259" key="2">
    <source>
        <dbReference type="Pfam" id="PF13400"/>
    </source>
</evidence>
<feature type="domain" description="Putative Flp pilus-assembly TadG-like N-terminal" evidence="2">
    <location>
        <begin position="19"/>
        <end position="65"/>
    </location>
</feature>
<proteinExistence type="predicted"/>
<dbReference type="InterPro" id="IPR036465">
    <property type="entry name" value="vWFA_dom_sf"/>
</dbReference>
<keyword evidence="1" id="KW-0812">Transmembrane</keyword>
<feature type="transmembrane region" description="Helical" evidence="1">
    <location>
        <begin position="21"/>
        <end position="40"/>
    </location>
</feature>
<organism evidence="3 4">
    <name type="scientific">Sphingomonas longa</name>
    <dbReference type="NCBI Taxonomy" id="2778730"/>
    <lineage>
        <taxon>Bacteria</taxon>
        <taxon>Pseudomonadati</taxon>
        <taxon>Pseudomonadota</taxon>
        <taxon>Alphaproteobacteria</taxon>
        <taxon>Sphingomonadales</taxon>
        <taxon>Sphingomonadaceae</taxon>
        <taxon>Sphingomonas</taxon>
    </lineage>
</organism>
<evidence type="ECO:0000256" key="1">
    <source>
        <dbReference type="SAM" id="Phobius"/>
    </source>
</evidence>
<keyword evidence="1" id="KW-1133">Transmembrane helix</keyword>
<dbReference type="Proteomes" id="UP000763641">
    <property type="component" value="Unassembled WGS sequence"/>
</dbReference>
<dbReference type="RefSeq" id="WP_204193153.1">
    <property type="nucleotide sequence ID" value="NZ_JAFEMC010000001.1"/>
</dbReference>
<gene>
    <name evidence="3" type="ORF">ILT43_00415</name>
</gene>
<dbReference type="Pfam" id="PF13400">
    <property type="entry name" value="Tad"/>
    <property type="match status" value="1"/>
</dbReference>
<accession>A0ABS2D1N6</accession>
<evidence type="ECO:0000313" key="3">
    <source>
        <dbReference type="EMBL" id="MBM6574819.1"/>
    </source>
</evidence>
<dbReference type="Gene3D" id="3.40.50.410">
    <property type="entry name" value="von Willebrand factor, type A domain"/>
    <property type="match status" value="1"/>
</dbReference>
<dbReference type="InterPro" id="IPR028087">
    <property type="entry name" value="Tad_N"/>
</dbReference>
<evidence type="ECO:0000313" key="4">
    <source>
        <dbReference type="Proteomes" id="UP000763641"/>
    </source>
</evidence>
<comment type="caution">
    <text evidence="3">The sequence shown here is derived from an EMBL/GenBank/DDBJ whole genome shotgun (WGS) entry which is preliminary data.</text>
</comment>